<dbReference type="Pfam" id="PF12686">
    <property type="entry name" value="DUF3800"/>
    <property type="match status" value="1"/>
</dbReference>
<dbReference type="InterPro" id="IPR024524">
    <property type="entry name" value="DUF3800"/>
</dbReference>
<sequence>MYVTYFDEVKAQPSQDQNYYFVGGICVPMDKIMEIEAQLNQLAIDLFETAELTPETCFHARLIHFKKGPFGNMDFPARLAVLKRLTEILANAPVKRIYVAIDHEKLKAKHKVAEIAFAHFCERVELAMEKDERTILIGDLDNQEFKNMIADFAKYRTNGTPWEWGIRITSIVDSVHFARSHHSRMIQLADIYLYTVSHRFGSRKGGLADAYAKILAEYDLFPTRYKVWPQG</sequence>
<protein>
    <recommendedName>
        <fullName evidence="3">DUF3800 domain-containing protein</fullName>
    </recommendedName>
</protein>
<reference evidence="1 2" key="1">
    <citation type="submission" date="2015-09" db="EMBL/GenBank/DDBJ databases">
        <title>Draft Genome Sequence of the Strain BR 3267 (Bradyrhizobium yuanmingense) recommended as inoculant for cowpea in Brazil.</title>
        <authorList>
            <person name="Simoes-Araujo J.L."/>
            <person name="Zilli J.E."/>
        </authorList>
    </citation>
    <scope>NUCLEOTIDE SEQUENCE [LARGE SCALE GENOMIC DNA]</scope>
    <source>
        <strain evidence="1 2">BR3267</strain>
    </source>
</reference>
<dbReference type="AlphaFoldDB" id="A0A0R3CBZ0"/>
<dbReference type="OrthoDB" id="7605133at2"/>
<gene>
    <name evidence="1" type="ORF">AOQ72_30460</name>
</gene>
<proteinExistence type="predicted"/>
<evidence type="ECO:0000313" key="1">
    <source>
        <dbReference type="EMBL" id="KRP92481.1"/>
    </source>
</evidence>
<organism evidence="1 2">
    <name type="scientific">Bradyrhizobium yuanmingense</name>
    <dbReference type="NCBI Taxonomy" id="108015"/>
    <lineage>
        <taxon>Bacteria</taxon>
        <taxon>Pseudomonadati</taxon>
        <taxon>Pseudomonadota</taxon>
        <taxon>Alphaproteobacteria</taxon>
        <taxon>Hyphomicrobiales</taxon>
        <taxon>Nitrobacteraceae</taxon>
        <taxon>Bradyrhizobium</taxon>
    </lineage>
</organism>
<dbReference type="EMBL" id="LJYF01000031">
    <property type="protein sequence ID" value="KRP92481.1"/>
    <property type="molecule type" value="Genomic_DNA"/>
</dbReference>
<comment type="caution">
    <text evidence="1">The sequence shown here is derived from an EMBL/GenBank/DDBJ whole genome shotgun (WGS) entry which is preliminary data.</text>
</comment>
<dbReference type="Proteomes" id="UP000051380">
    <property type="component" value="Unassembled WGS sequence"/>
</dbReference>
<accession>A0A0R3CBZ0</accession>
<name>A0A0R3CBZ0_9BRAD</name>
<evidence type="ECO:0000313" key="2">
    <source>
        <dbReference type="Proteomes" id="UP000051380"/>
    </source>
</evidence>
<evidence type="ECO:0008006" key="3">
    <source>
        <dbReference type="Google" id="ProtNLM"/>
    </source>
</evidence>